<reference evidence="1" key="1">
    <citation type="submission" date="2021-01" db="EMBL/GenBank/DDBJ databases">
        <authorList>
            <consortium name="Genoscope - CEA"/>
            <person name="William W."/>
        </authorList>
    </citation>
    <scope>NUCLEOTIDE SEQUENCE</scope>
</reference>
<gene>
    <name evidence="1" type="ORF">PSON_ATCC_30995.1.T0420317</name>
</gene>
<organism evidence="1 2">
    <name type="scientific">Paramecium sonneborni</name>
    <dbReference type="NCBI Taxonomy" id="65129"/>
    <lineage>
        <taxon>Eukaryota</taxon>
        <taxon>Sar</taxon>
        <taxon>Alveolata</taxon>
        <taxon>Ciliophora</taxon>
        <taxon>Intramacronucleata</taxon>
        <taxon>Oligohymenophorea</taxon>
        <taxon>Peniculida</taxon>
        <taxon>Parameciidae</taxon>
        <taxon>Paramecium</taxon>
    </lineage>
</organism>
<protein>
    <submittedName>
        <fullName evidence="1">Uncharacterized protein</fullName>
    </submittedName>
</protein>
<dbReference type="EMBL" id="CAJJDN010000042">
    <property type="protein sequence ID" value="CAD8081963.1"/>
    <property type="molecule type" value="Genomic_DNA"/>
</dbReference>
<comment type="caution">
    <text evidence="1">The sequence shown here is derived from an EMBL/GenBank/DDBJ whole genome shotgun (WGS) entry which is preliminary data.</text>
</comment>
<dbReference type="AlphaFoldDB" id="A0A8S1MY29"/>
<name>A0A8S1MY29_9CILI</name>
<evidence type="ECO:0000313" key="1">
    <source>
        <dbReference type="EMBL" id="CAD8081963.1"/>
    </source>
</evidence>
<proteinExistence type="predicted"/>
<keyword evidence="2" id="KW-1185">Reference proteome</keyword>
<accession>A0A8S1MY29</accession>
<sequence length="157" mass="18548">MSQLQIYKLRVSNETKSAIKKSILKSPQQCLNLINIRLDQVGNQIIKGELNIIQFLNKIDTAGKFLDILSNETNICINKIEQDEQKDLKEIKLKNNTKNQCEQIFQSNFLFYLMIYFKPLKNYCIQEIKLKNIINNFGNVKDFQDFYKKIKNYNIQS</sequence>
<evidence type="ECO:0000313" key="2">
    <source>
        <dbReference type="Proteomes" id="UP000692954"/>
    </source>
</evidence>
<dbReference type="Proteomes" id="UP000692954">
    <property type="component" value="Unassembled WGS sequence"/>
</dbReference>